<dbReference type="Pfam" id="PF00571">
    <property type="entry name" value="CBS"/>
    <property type="match status" value="2"/>
</dbReference>
<name>A0A0C9MVL3_9FUNG</name>
<dbReference type="AlphaFoldDB" id="A0A0C9MVL3"/>
<proteinExistence type="predicted"/>
<dbReference type="PANTHER" id="PTHR13780:SF128">
    <property type="entry name" value="CBS DOMAIN-CONTAINING PROTEIN"/>
    <property type="match status" value="1"/>
</dbReference>
<evidence type="ECO:0000313" key="5">
    <source>
        <dbReference type="EMBL" id="GAN07542.1"/>
    </source>
</evidence>
<dbReference type="InterPro" id="IPR046342">
    <property type="entry name" value="CBS_dom_sf"/>
</dbReference>
<evidence type="ECO:0000256" key="1">
    <source>
        <dbReference type="ARBA" id="ARBA00022737"/>
    </source>
</evidence>
<dbReference type="SMART" id="SM00116">
    <property type="entry name" value="CBS"/>
    <property type="match status" value="4"/>
</dbReference>
<keyword evidence="6" id="KW-1185">Reference proteome</keyword>
<protein>
    <submittedName>
        <fullName evidence="5">CBS domain containing protein</fullName>
    </submittedName>
</protein>
<dbReference type="InterPro" id="IPR050511">
    <property type="entry name" value="AMPK_gamma/SDS23_families"/>
</dbReference>
<keyword evidence="1" id="KW-0677">Repeat</keyword>
<evidence type="ECO:0000259" key="4">
    <source>
        <dbReference type="PROSITE" id="PS51371"/>
    </source>
</evidence>
<dbReference type="PROSITE" id="PS51371">
    <property type="entry name" value="CBS"/>
    <property type="match status" value="1"/>
</dbReference>
<keyword evidence="2 3" id="KW-0129">CBS domain</keyword>
<dbReference type="PANTHER" id="PTHR13780">
    <property type="entry name" value="AMP-ACTIVATED PROTEIN KINASE, GAMMA REGULATORY SUBUNIT"/>
    <property type="match status" value="1"/>
</dbReference>
<dbReference type="STRING" id="91626.A0A0C9MVL3"/>
<dbReference type="Gene3D" id="3.10.580.10">
    <property type="entry name" value="CBS-domain"/>
    <property type="match status" value="2"/>
</dbReference>
<dbReference type="EMBL" id="DF836454">
    <property type="protein sequence ID" value="GAN07542.1"/>
    <property type="molecule type" value="Genomic_DNA"/>
</dbReference>
<gene>
    <name evidence="5" type="ORF">MAM1_0165d07041</name>
</gene>
<evidence type="ECO:0000256" key="2">
    <source>
        <dbReference type="ARBA" id="ARBA00023122"/>
    </source>
</evidence>
<organism evidence="5">
    <name type="scientific">Mucor ambiguus</name>
    <dbReference type="NCBI Taxonomy" id="91626"/>
    <lineage>
        <taxon>Eukaryota</taxon>
        <taxon>Fungi</taxon>
        <taxon>Fungi incertae sedis</taxon>
        <taxon>Mucoromycota</taxon>
        <taxon>Mucoromycotina</taxon>
        <taxon>Mucoromycetes</taxon>
        <taxon>Mucorales</taxon>
        <taxon>Mucorineae</taxon>
        <taxon>Mucoraceae</taxon>
        <taxon>Mucor</taxon>
    </lineage>
</organism>
<accession>A0A0C9MVL3</accession>
<sequence length="341" mass="38268">MTTVLSNMQLINQHKDTLQKFIQSKTVGDILNKLKPTHRELLDLPLTSTMEEAFDLLLAEDILSVPIYHKEGNEKKYVAIVSALDLLKLLSTKVSVETLQTNSDTLLMPLSEAISISEPLTVLKSTDSLDQLLSLLSVEKVHRVLVQESTSRLVLLSQMDLIRFFQANNHHIGSGMLDLSVDKIKSSGIRSSLNFKSTAAEAFLKLAADDTISALPIVDDNNDLIGEISAQDLRGLNRNRWGSLMKPVVMYLKASHGDLYAPLTCHDRFTLSQVMSAFVLRKTHRLWWMNYETGELKGVITLTDILCSWAFPKPKFSYLIVLRFYRGQLSWVLGDHLLGAS</sequence>
<reference evidence="5" key="1">
    <citation type="submission" date="2014-09" db="EMBL/GenBank/DDBJ databases">
        <title>Draft genome sequence of an oleaginous Mucoromycotina fungus Mucor ambiguus NBRC6742.</title>
        <authorList>
            <person name="Takeda I."/>
            <person name="Yamane N."/>
            <person name="Morita T."/>
            <person name="Tamano K."/>
            <person name="Machida M."/>
            <person name="Baker S."/>
            <person name="Koike H."/>
        </authorList>
    </citation>
    <scope>NUCLEOTIDE SEQUENCE</scope>
    <source>
        <strain evidence="5">NBRC 6742</strain>
    </source>
</reference>
<dbReference type="Proteomes" id="UP000053815">
    <property type="component" value="Unassembled WGS sequence"/>
</dbReference>
<feature type="domain" description="CBS" evidence="4">
    <location>
        <begin position="36"/>
        <end position="96"/>
    </location>
</feature>
<evidence type="ECO:0000313" key="6">
    <source>
        <dbReference type="Proteomes" id="UP000053815"/>
    </source>
</evidence>
<dbReference type="InterPro" id="IPR000644">
    <property type="entry name" value="CBS_dom"/>
</dbReference>
<evidence type="ECO:0000256" key="3">
    <source>
        <dbReference type="PROSITE-ProRule" id="PRU00703"/>
    </source>
</evidence>
<dbReference type="SUPFAM" id="SSF54631">
    <property type="entry name" value="CBS-domain pair"/>
    <property type="match status" value="2"/>
</dbReference>
<dbReference type="OrthoDB" id="449052at2759"/>